<keyword evidence="7" id="KW-0694">RNA-binding</keyword>
<evidence type="ECO:0000256" key="4">
    <source>
        <dbReference type="ARBA" id="ARBA00044692"/>
    </source>
</evidence>
<dbReference type="GO" id="GO:0005829">
    <property type="term" value="C:cytosol"/>
    <property type="evidence" value="ECO:0007669"/>
    <property type="project" value="TreeGrafter"/>
</dbReference>
<evidence type="ECO:0000256" key="6">
    <source>
        <dbReference type="ARBA" id="ARBA00048124"/>
    </source>
</evidence>
<evidence type="ECO:0000256" key="2">
    <source>
        <dbReference type="ARBA" id="ARBA00006562"/>
    </source>
</evidence>
<reference evidence="9" key="1">
    <citation type="submission" date="2023-06" db="EMBL/GenBank/DDBJ databases">
        <title>Genome-scale phylogeny and comparative genomics of the fungal order Sordariales.</title>
        <authorList>
            <consortium name="Lawrence Berkeley National Laboratory"/>
            <person name="Hensen N."/>
            <person name="Bonometti L."/>
            <person name="Westerberg I."/>
            <person name="Brannstrom I.O."/>
            <person name="Guillou S."/>
            <person name="Cros-Aarteil S."/>
            <person name="Calhoun S."/>
            <person name="Haridas S."/>
            <person name="Kuo A."/>
            <person name="Mondo S."/>
            <person name="Pangilinan J."/>
            <person name="Riley R."/>
            <person name="Labutti K."/>
            <person name="Andreopoulos B."/>
            <person name="Lipzen A."/>
            <person name="Chen C."/>
            <person name="Yanf M."/>
            <person name="Daum C."/>
            <person name="Ng V."/>
            <person name="Clum A."/>
            <person name="Steindorff A."/>
            <person name="Ohm R."/>
            <person name="Martin F."/>
            <person name="Silar P."/>
            <person name="Natvig D."/>
            <person name="Lalanne C."/>
            <person name="Gautier V."/>
            <person name="Ament-Velasquez S.L."/>
            <person name="Kruys A."/>
            <person name="Hutchinson M.I."/>
            <person name="Powell A.J."/>
            <person name="Barry K."/>
            <person name="Miller A.N."/>
            <person name="Grigoriev I.V."/>
            <person name="Debuchy R."/>
            <person name="Gladieux P."/>
            <person name="Thoren M.H."/>
            <person name="Johannesson H."/>
        </authorList>
    </citation>
    <scope>NUCLEOTIDE SEQUENCE</scope>
    <source>
        <strain evidence="9">CBS 307.81</strain>
    </source>
</reference>
<dbReference type="GO" id="GO:0046872">
    <property type="term" value="F:metal ion binding"/>
    <property type="evidence" value="ECO:0007669"/>
    <property type="project" value="UniProtKB-KW"/>
</dbReference>
<comment type="similarity">
    <text evidence="2 7">Belongs to the DXO/Dom3Z family.</text>
</comment>
<protein>
    <recommendedName>
        <fullName evidence="7">Decapping nuclease</fullName>
        <ecNumber evidence="7">3.6.1.-</ecNumber>
    </recommendedName>
</protein>
<name>A0AA39YLM8_9PEZI</name>
<dbReference type="GO" id="GO:0000166">
    <property type="term" value="F:nucleotide binding"/>
    <property type="evidence" value="ECO:0007669"/>
    <property type="project" value="UniProtKB-KW"/>
</dbReference>
<evidence type="ECO:0000313" key="10">
    <source>
        <dbReference type="Proteomes" id="UP001174997"/>
    </source>
</evidence>
<dbReference type="GO" id="GO:0034353">
    <property type="term" value="F:mRNA 5'-diphosphatase activity"/>
    <property type="evidence" value="ECO:0007669"/>
    <property type="project" value="TreeGrafter"/>
</dbReference>
<keyword evidence="7" id="KW-0540">Nuclease</keyword>
<evidence type="ECO:0000256" key="3">
    <source>
        <dbReference type="ARBA" id="ARBA00044676"/>
    </source>
</evidence>
<dbReference type="GO" id="GO:0004518">
    <property type="term" value="F:nuclease activity"/>
    <property type="evidence" value="ECO:0007669"/>
    <property type="project" value="UniProtKB-KW"/>
</dbReference>
<dbReference type="GO" id="GO:0000956">
    <property type="term" value="P:nuclear-transcribed mRNA catabolic process"/>
    <property type="evidence" value="ECO:0007669"/>
    <property type="project" value="TreeGrafter"/>
</dbReference>
<comment type="caution">
    <text evidence="9">The sequence shown here is derived from an EMBL/GenBank/DDBJ whole genome shotgun (WGS) entry which is preliminary data.</text>
</comment>
<comment type="function">
    <text evidence="5">Decapping enzyme for NAD-capped RNAs: specifically hydrolyzes the nicotinamide adenine dinucleotide (NAD) cap from a subset of RNAs by removing the entire NAD moiety from the 5'-end of an NAD-capped RNA. The NAD-cap is present at the 5'-end of some RNAs and snoRNAs. In contrast to the canonical 5'-end N7 methylguanosine (m7G) cap, the NAD cap promotes mRNA decay. Also acts as a non-canonical decapping enzyme that removes the entire cap structure of m7G capped or incompletely capped RNAs. Has decapping activity toward incomplete 5'-end m7G cap mRNAs such as unmethylated 5'-end-capped RNA (cap0), while it has no activity toward 2'-O-ribose methylated m7G cap (cap1). Also possesses RNA 5'-pyrophosphohydrolase activity by hydrolyzing the 5'-end triphosphate to release pyrophosphates. Stimulates exoribonuclease activity of Rat1, allowing it to degrade RNAs with stable secondary structure more effectively.</text>
</comment>
<comment type="catalytic activity">
    <reaction evidence="6">
        <text>a 5'-end NAD(+)-phospho-ribonucleoside in mRNA + H2O = a 5'-end phospho-ribonucleoside in mRNA + NAD(+) + H(+)</text>
        <dbReference type="Rhea" id="RHEA:60880"/>
        <dbReference type="Rhea" id="RHEA-COMP:15692"/>
        <dbReference type="Rhea" id="RHEA-COMP:15698"/>
        <dbReference type="ChEBI" id="CHEBI:15377"/>
        <dbReference type="ChEBI" id="CHEBI:15378"/>
        <dbReference type="ChEBI" id="CHEBI:57540"/>
        <dbReference type="ChEBI" id="CHEBI:138282"/>
        <dbReference type="ChEBI" id="CHEBI:144029"/>
    </reaction>
    <physiologicalReaction direction="left-to-right" evidence="6">
        <dbReference type="Rhea" id="RHEA:60881"/>
    </physiologicalReaction>
</comment>
<comment type="cofactor">
    <cofactor evidence="1 7">
        <name>a divalent metal cation</name>
        <dbReference type="ChEBI" id="CHEBI:60240"/>
    </cofactor>
</comment>
<dbReference type="EMBL" id="JAULSY010000246">
    <property type="protein sequence ID" value="KAK0653831.1"/>
    <property type="molecule type" value="Genomic_DNA"/>
</dbReference>
<feature type="domain" description="RAI1-like" evidence="8">
    <location>
        <begin position="51"/>
        <end position="397"/>
    </location>
</feature>
<gene>
    <name evidence="9" type="ORF">QBC41DRAFT_332412</name>
</gene>
<comment type="catalytic activity">
    <reaction evidence="4">
        <text>a 5'-end triphospho-ribonucleoside in mRNA + H2O = a 5'-end phospho-ribonucleoside in mRNA + diphosphate + H(+)</text>
        <dbReference type="Rhea" id="RHEA:78683"/>
        <dbReference type="Rhea" id="RHEA-COMP:15692"/>
        <dbReference type="Rhea" id="RHEA-COMP:17164"/>
        <dbReference type="ChEBI" id="CHEBI:15377"/>
        <dbReference type="ChEBI" id="CHEBI:15378"/>
        <dbReference type="ChEBI" id="CHEBI:33019"/>
        <dbReference type="ChEBI" id="CHEBI:138282"/>
        <dbReference type="ChEBI" id="CHEBI:167618"/>
    </reaction>
    <physiologicalReaction direction="left-to-right" evidence="4">
        <dbReference type="Rhea" id="RHEA:78684"/>
    </physiologicalReaction>
</comment>
<evidence type="ECO:0000313" key="9">
    <source>
        <dbReference type="EMBL" id="KAK0653831.1"/>
    </source>
</evidence>
<dbReference type="GO" id="GO:0110155">
    <property type="term" value="P:NAD-cap decapping"/>
    <property type="evidence" value="ECO:0007669"/>
    <property type="project" value="TreeGrafter"/>
</dbReference>
<dbReference type="AlphaFoldDB" id="A0AA39YLM8"/>
<comment type="subcellular location">
    <subcellularLocation>
        <location evidence="7">Nucleus</location>
    </subcellularLocation>
</comment>
<dbReference type="Pfam" id="PF08652">
    <property type="entry name" value="RAI1"/>
    <property type="match status" value="1"/>
</dbReference>
<dbReference type="EC" id="3.6.1.-" evidence="7"/>
<evidence type="ECO:0000256" key="1">
    <source>
        <dbReference type="ARBA" id="ARBA00001968"/>
    </source>
</evidence>
<keyword evidence="10" id="KW-1185">Reference proteome</keyword>
<organism evidence="9 10">
    <name type="scientific">Cercophora samala</name>
    <dbReference type="NCBI Taxonomy" id="330535"/>
    <lineage>
        <taxon>Eukaryota</taxon>
        <taxon>Fungi</taxon>
        <taxon>Dikarya</taxon>
        <taxon>Ascomycota</taxon>
        <taxon>Pezizomycotina</taxon>
        <taxon>Sordariomycetes</taxon>
        <taxon>Sordariomycetidae</taxon>
        <taxon>Sordariales</taxon>
        <taxon>Lasiosphaeriaceae</taxon>
        <taxon>Cercophora</taxon>
    </lineage>
</organism>
<dbReference type="GO" id="GO:0003723">
    <property type="term" value="F:RNA binding"/>
    <property type="evidence" value="ECO:0007669"/>
    <property type="project" value="UniProtKB-KW"/>
</dbReference>
<dbReference type="Proteomes" id="UP001174997">
    <property type="component" value="Unassembled WGS sequence"/>
</dbReference>
<dbReference type="PANTHER" id="PTHR12395">
    <property type="entry name" value="DOM-3 RELATED"/>
    <property type="match status" value="1"/>
</dbReference>
<dbReference type="GO" id="GO:0005634">
    <property type="term" value="C:nucleus"/>
    <property type="evidence" value="ECO:0007669"/>
    <property type="project" value="UniProtKB-SubCell"/>
</dbReference>
<proteinExistence type="inferred from homology"/>
<sequence length="411" mass="47392">MAGRSPTRHIPRLTNHLIKTHFPSMAQNNDVARFFIDVNRLTAATTQAPVKRPREFTCFSYDKNHRLHLDDSSLKWYYPPQAPDLPANLSAGFDQFDKYNSQDEHLDSLLTAIAHHEQQTGQPIDAKFVTWRGMMTKLMGAPYDNDGFEMNATLFQDCVFIEENWAGKAGREAVQNSGWKGPISQEQMEFWGYKFETLATIPRPWGETSREVIENRGNEVVDNKQQYCSVVRSEIGGKVLCLGGEVDAIWDYKPKEPGAKINWVELKTSKVIQSPRDRFNFNRKLMKFWAQSFLLGVPKIIVGWRDRNGMLVDIEEFSTQEIDERVRRESHSGDWPWRPWVCVNFASEVLDWIQQVIRADPQQSGVWRIRLDAKTKAIELFKVEETGHGKILTDDFVNWRVKLASGKPQDG</sequence>
<comment type="catalytic activity">
    <reaction evidence="3">
        <text>a 5'-end (N(7)-methyl 5'-triphosphoguanosine)-ribonucleoside-ribonucleotide in mRNA + H2O = a (N(7)-methyl 5'-triphosphoguanosine)-nucleoside + a 5'-end phospho-ribonucleoside in mRNA + H(+)</text>
        <dbReference type="Rhea" id="RHEA:66928"/>
        <dbReference type="Rhea" id="RHEA-COMP:15692"/>
        <dbReference type="Rhea" id="RHEA-COMP:17313"/>
        <dbReference type="ChEBI" id="CHEBI:15377"/>
        <dbReference type="ChEBI" id="CHEBI:15378"/>
        <dbReference type="ChEBI" id="CHEBI:138282"/>
        <dbReference type="ChEBI" id="CHEBI:172876"/>
        <dbReference type="ChEBI" id="CHEBI:172877"/>
    </reaction>
    <physiologicalReaction direction="left-to-right" evidence="3">
        <dbReference type="Rhea" id="RHEA:66929"/>
    </physiologicalReaction>
</comment>
<keyword evidence="7" id="KW-0547">Nucleotide-binding</keyword>
<evidence type="ECO:0000256" key="7">
    <source>
        <dbReference type="RuleBase" id="RU367113"/>
    </source>
</evidence>
<keyword evidence="7" id="KW-0479">Metal-binding</keyword>
<accession>A0AA39YLM8</accession>
<evidence type="ECO:0000256" key="5">
    <source>
        <dbReference type="ARBA" id="ARBA00046211"/>
    </source>
</evidence>
<evidence type="ECO:0000259" key="8">
    <source>
        <dbReference type="Pfam" id="PF08652"/>
    </source>
</evidence>
<dbReference type="InterPro" id="IPR039039">
    <property type="entry name" value="RAI1-like_fam"/>
</dbReference>
<dbReference type="InterPro" id="IPR013961">
    <property type="entry name" value="RAI1"/>
</dbReference>
<keyword evidence="7" id="KW-0378">Hydrolase</keyword>
<dbReference type="PANTHER" id="PTHR12395:SF9">
    <property type="entry name" value="DECAPPING AND EXORIBONUCLEASE PROTEIN"/>
    <property type="match status" value="1"/>
</dbReference>
<keyword evidence="7" id="KW-0539">Nucleus</keyword>